<feature type="transmembrane region" description="Helical" evidence="1">
    <location>
        <begin position="65"/>
        <end position="87"/>
    </location>
</feature>
<feature type="transmembrane region" description="Helical" evidence="1">
    <location>
        <begin position="157"/>
        <end position="181"/>
    </location>
</feature>
<keyword evidence="3" id="KW-1185">Reference proteome</keyword>
<feature type="transmembrane region" description="Helical" evidence="1">
    <location>
        <begin position="193"/>
        <end position="209"/>
    </location>
</feature>
<feature type="transmembrane region" description="Helical" evidence="1">
    <location>
        <begin position="12"/>
        <end position="28"/>
    </location>
</feature>
<protein>
    <recommendedName>
        <fullName evidence="4">Dolichyl-phosphate-mannose-protein mannosyltransferase</fullName>
    </recommendedName>
</protein>
<keyword evidence="1" id="KW-0472">Membrane</keyword>
<feature type="transmembrane region" description="Helical" evidence="1">
    <location>
        <begin position="403"/>
        <end position="421"/>
    </location>
</feature>
<feature type="transmembrane region" description="Helical" evidence="1">
    <location>
        <begin position="345"/>
        <end position="364"/>
    </location>
</feature>
<keyword evidence="1" id="KW-0812">Transmembrane</keyword>
<accession>A0ABW5JZI1</accession>
<proteinExistence type="predicted"/>
<keyword evidence="1" id="KW-1133">Transmembrane helix</keyword>
<reference evidence="3" key="1">
    <citation type="journal article" date="2019" name="Int. J. Syst. Evol. Microbiol.">
        <title>The Global Catalogue of Microorganisms (GCM) 10K type strain sequencing project: providing services to taxonomists for standard genome sequencing and annotation.</title>
        <authorList>
            <consortium name="The Broad Institute Genomics Platform"/>
            <consortium name="The Broad Institute Genome Sequencing Center for Infectious Disease"/>
            <person name="Wu L."/>
            <person name="Ma J."/>
        </authorList>
    </citation>
    <scope>NUCLEOTIDE SEQUENCE [LARGE SCALE GENOMIC DNA]</scope>
    <source>
        <strain evidence="3">KCTC 42808</strain>
    </source>
</reference>
<organism evidence="2 3">
    <name type="scientific">Lacinutrix gracilariae</name>
    <dbReference type="NCBI Taxonomy" id="1747198"/>
    <lineage>
        <taxon>Bacteria</taxon>
        <taxon>Pseudomonadati</taxon>
        <taxon>Bacteroidota</taxon>
        <taxon>Flavobacteriia</taxon>
        <taxon>Flavobacteriales</taxon>
        <taxon>Flavobacteriaceae</taxon>
        <taxon>Lacinutrix</taxon>
    </lineage>
</organism>
<comment type="caution">
    <text evidence="2">The sequence shown here is derived from an EMBL/GenBank/DDBJ whole genome shotgun (WGS) entry which is preliminary data.</text>
</comment>
<feature type="transmembrane region" description="Helical" evidence="1">
    <location>
        <begin position="40"/>
        <end position="59"/>
    </location>
</feature>
<evidence type="ECO:0000313" key="2">
    <source>
        <dbReference type="EMBL" id="MFD2542156.1"/>
    </source>
</evidence>
<sequence length="430" mass="50121">MFNNYKVTEKQFKYIIISILIAVFLFVVNKPILTFKDSSGYLNMIILRSAGYPIFLYVLKKTFGAYFNLAIIILQFTFGAYAIRFLIYSLKKQYSLNNLWYILLLIILLIPYVYNQNLANVILSESLTYPLYLICTAFFITAFLEKKAKHLVLSLPVLLLLILTRSQFLFLIPVAIIILLYNSFTNKKFQNKGLLLLLIAFPFITSLLDKTYHKIVHNEFVNTPWTGIHLITPAFYVSDKEDYAIFDSEEEQLFFKNTYADLYVKHLTTNNLLDEKYSGNDISTYINKYPEIANSTIFISGKKTYNNTVNEDKQLIAIDRLTKKMTVPLILNNFKKWISIYVKNFVHAFGNAKYTLLFFVLLIFSLYQTKKESKGYKIICLLTLLTLSNVALVSIGMHTIKRFTFYNDWVIFLVIFILFNFTEAPTKKLL</sequence>
<feature type="transmembrane region" description="Helical" evidence="1">
    <location>
        <begin position="376"/>
        <end position="396"/>
    </location>
</feature>
<feature type="transmembrane region" description="Helical" evidence="1">
    <location>
        <begin position="99"/>
        <end position="115"/>
    </location>
</feature>
<dbReference type="Proteomes" id="UP001597467">
    <property type="component" value="Unassembled WGS sequence"/>
</dbReference>
<evidence type="ECO:0008006" key="4">
    <source>
        <dbReference type="Google" id="ProtNLM"/>
    </source>
</evidence>
<evidence type="ECO:0000313" key="3">
    <source>
        <dbReference type="Proteomes" id="UP001597467"/>
    </source>
</evidence>
<dbReference type="EMBL" id="JBHULM010000011">
    <property type="protein sequence ID" value="MFD2542156.1"/>
    <property type="molecule type" value="Genomic_DNA"/>
</dbReference>
<evidence type="ECO:0000256" key="1">
    <source>
        <dbReference type="SAM" id="Phobius"/>
    </source>
</evidence>
<gene>
    <name evidence="2" type="ORF">ACFSSB_07490</name>
</gene>
<dbReference type="RefSeq" id="WP_379902680.1">
    <property type="nucleotide sequence ID" value="NZ_JBHULM010000011.1"/>
</dbReference>
<name>A0ABW5JZI1_9FLAO</name>
<feature type="transmembrane region" description="Helical" evidence="1">
    <location>
        <begin position="127"/>
        <end position="145"/>
    </location>
</feature>